<accession>A0ACC2STF1</accession>
<organism evidence="1 2">
    <name type="scientific">Entomophthora muscae</name>
    <dbReference type="NCBI Taxonomy" id="34485"/>
    <lineage>
        <taxon>Eukaryota</taxon>
        <taxon>Fungi</taxon>
        <taxon>Fungi incertae sedis</taxon>
        <taxon>Zoopagomycota</taxon>
        <taxon>Entomophthoromycotina</taxon>
        <taxon>Entomophthoromycetes</taxon>
        <taxon>Entomophthorales</taxon>
        <taxon>Entomophthoraceae</taxon>
        <taxon>Entomophthora</taxon>
    </lineage>
</organism>
<dbReference type="Proteomes" id="UP001165960">
    <property type="component" value="Unassembled WGS sequence"/>
</dbReference>
<reference evidence="1" key="1">
    <citation type="submission" date="2022-04" db="EMBL/GenBank/DDBJ databases">
        <title>Genome of the entomopathogenic fungus Entomophthora muscae.</title>
        <authorList>
            <person name="Elya C."/>
            <person name="Lovett B.R."/>
            <person name="Lee E."/>
            <person name="Macias A.M."/>
            <person name="Hajek A.E."/>
            <person name="De Bivort B.L."/>
            <person name="Kasson M.T."/>
            <person name="De Fine Licht H.H."/>
            <person name="Stajich J.E."/>
        </authorList>
    </citation>
    <scope>NUCLEOTIDE SEQUENCE</scope>
    <source>
        <strain evidence="1">Berkeley</strain>
    </source>
</reference>
<dbReference type="EMBL" id="QTSX02004332">
    <property type="protein sequence ID" value="KAJ9065663.1"/>
    <property type="molecule type" value="Genomic_DNA"/>
</dbReference>
<sequence length="74" mass="8604">MQELAGWSWDFMRFGVNPPAQRVSPRISDIVVFEGYRAGADSVDGAYNLSINDVWRKFGFVRKFLYFGQRIGYF</sequence>
<proteinExistence type="predicted"/>
<name>A0ACC2STF1_9FUNG</name>
<gene>
    <name evidence="1" type="ORF">DSO57_1017237</name>
</gene>
<evidence type="ECO:0000313" key="1">
    <source>
        <dbReference type="EMBL" id="KAJ9065663.1"/>
    </source>
</evidence>
<comment type="caution">
    <text evidence="1">The sequence shown here is derived from an EMBL/GenBank/DDBJ whole genome shotgun (WGS) entry which is preliminary data.</text>
</comment>
<keyword evidence="2" id="KW-1185">Reference proteome</keyword>
<protein>
    <submittedName>
        <fullName evidence="1">Uncharacterized protein</fullName>
    </submittedName>
</protein>
<evidence type="ECO:0000313" key="2">
    <source>
        <dbReference type="Proteomes" id="UP001165960"/>
    </source>
</evidence>